<name>A0ABS1FYU8_9FLAO</name>
<evidence type="ECO:0008006" key="4">
    <source>
        <dbReference type="Google" id="ProtNLM"/>
    </source>
</evidence>
<dbReference type="Pfam" id="PF11306">
    <property type="entry name" value="DUF3108"/>
    <property type="match status" value="1"/>
</dbReference>
<proteinExistence type="predicted"/>
<dbReference type="EMBL" id="JAENHK010000010">
    <property type="protein sequence ID" value="MBK1897623.1"/>
    <property type="molecule type" value="Genomic_DNA"/>
</dbReference>
<feature type="chain" id="PRO_5047250267" description="DUF3108 domain-containing protein" evidence="1">
    <location>
        <begin position="23"/>
        <end position="242"/>
    </location>
</feature>
<protein>
    <recommendedName>
        <fullName evidence="4">DUF3108 domain-containing protein</fullName>
    </recommendedName>
</protein>
<dbReference type="Proteomes" id="UP000628669">
    <property type="component" value="Unassembled WGS sequence"/>
</dbReference>
<feature type="signal peptide" evidence="1">
    <location>
        <begin position="1"/>
        <end position="22"/>
    </location>
</feature>
<dbReference type="RefSeq" id="WP_200247949.1">
    <property type="nucleotide sequence ID" value="NZ_JAENHK010000010.1"/>
</dbReference>
<reference evidence="3" key="1">
    <citation type="submission" date="2021-01" db="EMBL/GenBank/DDBJ databases">
        <title>Genome public.</title>
        <authorList>
            <person name="Liu C."/>
            <person name="Sun Q."/>
        </authorList>
    </citation>
    <scope>NUCLEOTIDE SEQUENCE [LARGE SCALE GENOMIC DNA]</scope>
    <source>
        <strain evidence="3">YIM B02567</strain>
    </source>
</reference>
<accession>A0ABS1FYU8</accession>
<gene>
    <name evidence="2" type="ORF">JHL15_17790</name>
</gene>
<keyword evidence="3" id="KW-1185">Reference proteome</keyword>
<comment type="caution">
    <text evidence="2">The sequence shown here is derived from an EMBL/GenBank/DDBJ whole genome shotgun (WGS) entry which is preliminary data.</text>
</comment>
<keyword evidence="1" id="KW-0732">Signal</keyword>
<sequence>MKSISFLCSVFMITLCSSLLNAQIQVQTPEKNEIISSQIKNGQETMIWYALKGDTKIEIGKISTEITRNNKTVNVKTTVKMADKPDWIDETIAELPQLKPVKHTSFNTQRDMVLNFGKTVTGYYTDKTTNTKTEINEKVEGSFFDSNLYPQIIRWLPLKEGYKTDIAIFDYNPKASIGAMKAHVIDTQKGTFQNKEVWIISVTDDISNNAVKMAFYIDTKSNQMLKQEMDAGGRKMIMERIE</sequence>
<organism evidence="2 3">
    <name type="scientific">Chryseobacterium paridis</name>
    <dbReference type="NCBI Taxonomy" id="2800328"/>
    <lineage>
        <taxon>Bacteria</taxon>
        <taxon>Pseudomonadati</taxon>
        <taxon>Bacteroidota</taxon>
        <taxon>Flavobacteriia</taxon>
        <taxon>Flavobacteriales</taxon>
        <taxon>Weeksellaceae</taxon>
        <taxon>Chryseobacterium group</taxon>
        <taxon>Chryseobacterium</taxon>
    </lineage>
</organism>
<evidence type="ECO:0000256" key="1">
    <source>
        <dbReference type="SAM" id="SignalP"/>
    </source>
</evidence>
<evidence type="ECO:0000313" key="3">
    <source>
        <dbReference type="Proteomes" id="UP000628669"/>
    </source>
</evidence>
<dbReference type="InterPro" id="IPR021457">
    <property type="entry name" value="DUF3108"/>
</dbReference>
<evidence type="ECO:0000313" key="2">
    <source>
        <dbReference type="EMBL" id="MBK1897623.1"/>
    </source>
</evidence>